<comment type="similarity">
    <text evidence="2">Belongs to the major facilitator superfamily. Sugar transporter (TC 2.A.1.1) family.</text>
</comment>
<dbReference type="InterPro" id="IPR036259">
    <property type="entry name" value="MFS_trans_sf"/>
</dbReference>
<dbReference type="Gene3D" id="1.20.1250.20">
    <property type="entry name" value="MFS general substrate transporter like domains"/>
    <property type="match status" value="1"/>
</dbReference>
<feature type="domain" description="Major facilitator superfamily (MFS) profile" evidence="7">
    <location>
        <begin position="1"/>
        <end position="115"/>
    </location>
</feature>
<dbReference type="RefSeq" id="XP_016261090.1">
    <property type="nucleotide sequence ID" value="XM_016409336.1"/>
</dbReference>
<gene>
    <name evidence="8" type="ORF">PV06_08043</name>
</gene>
<feature type="transmembrane region" description="Helical" evidence="6">
    <location>
        <begin position="93"/>
        <end position="113"/>
    </location>
</feature>
<organism evidence="8 9">
    <name type="scientific">Exophiala oligosperma</name>
    <dbReference type="NCBI Taxonomy" id="215243"/>
    <lineage>
        <taxon>Eukaryota</taxon>
        <taxon>Fungi</taxon>
        <taxon>Dikarya</taxon>
        <taxon>Ascomycota</taxon>
        <taxon>Pezizomycotina</taxon>
        <taxon>Eurotiomycetes</taxon>
        <taxon>Chaetothyriomycetidae</taxon>
        <taxon>Chaetothyriales</taxon>
        <taxon>Herpotrichiellaceae</taxon>
        <taxon>Exophiala</taxon>
    </lineage>
</organism>
<dbReference type="OrthoDB" id="4143120at2759"/>
<evidence type="ECO:0000313" key="8">
    <source>
        <dbReference type="EMBL" id="KIW40874.1"/>
    </source>
</evidence>
<dbReference type="GO" id="GO:0005351">
    <property type="term" value="F:carbohydrate:proton symporter activity"/>
    <property type="evidence" value="ECO:0007669"/>
    <property type="project" value="TreeGrafter"/>
</dbReference>
<keyword evidence="4 6" id="KW-1133">Transmembrane helix</keyword>
<dbReference type="HOGENOM" id="CLU_2109035_0_0_1"/>
<dbReference type="VEuPathDB" id="FungiDB:PV06_08043"/>
<feature type="transmembrane region" description="Helical" evidence="6">
    <location>
        <begin position="6"/>
        <end position="27"/>
    </location>
</feature>
<dbReference type="InterPro" id="IPR050360">
    <property type="entry name" value="MFS_Sugar_Transporters"/>
</dbReference>
<dbReference type="Proteomes" id="UP000053342">
    <property type="component" value="Unassembled WGS sequence"/>
</dbReference>
<dbReference type="EMBL" id="KN847338">
    <property type="protein sequence ID" value="KIW40874.1"/>
    <property type="molecule type" value="Genomic_DNA"/>
</dbReference>
<reference evidence="8 9" key="1">
    <citation type="submission" date="2015-01" db="EMBL/GenBank/DDBJ databases">
        <title>The Genome Sequence of Exophiala oligosperma CBS72588.</title>
        <authorList>
            <consortium name="The Broad Institute Genomics Platform"/>
            <person name="Cuomo C."/>
            <person name="de Hoog S."/>
            <person name="Gorbushina A."/>
            <person name="Stielow B."/>
            <person name="Teixiera M."/>
            <person name="Abouelleil A."/>
            <person name="Chapman S.B."/>
            <person name="Priest M."/>
            <person name="Young S.K."/>
            <person name="Wortman J."/>
            <person name="Nusbaum C."/>
            <person name="Birren B."/>
        </authorList>
    </citation>
    <scope>NUCLEOTIDE SEQUENCE [LARGE SCALE GENOMIC DNA]</scope>
    <source>
        <strain evidence="8 9">CBS 72588</strain>
    </source>
</reference>
<dbReference type="InterPro" id="IPR020846">
    <property type="entry name" value="MFS_dom"/>
</dbReference>
<dbReference type="PROSITE" id="PS00217">
    <property type="entry name" value="SUGAR_TRANSPORT_2"/>
    <property type="match status" value="1"/>
</dbReference>
<dbReference type="GO" id="GO:0016020">
    <property type="term" value="C:membrane"/>
    <property type="evidence" value="ECO:0007669"/>
    <property type="project" value="UniProtKB-SubCell"/>
</dbReference>
<accession>A0A0D2DZ77</accession>
<proteinExistence type="inferred from homology"/>
<dbReference type="SUPFAM" id="SSF103473">
    <property type="entry name" value="MFS general substrate transporter"/>
    <property type="match status" value="1"/>
</dbReference>
<name>A0A0D2DZ77_9EURO</name>
<evidence type="ECO:0000256" key="4">
    <source>
        <dbReference type="ARBA" id="ARBA00022989"/>
    </source>
</evidence>
<evidence type="ECO:0000256" key="2">
    <source>
        <dbReference type="ARBA" id="ARBA00010992"/>
    </source>
</evidence>
<protein>
    <recommendedName>
        <fullName evidence="7">Major facilitator superfamily (MFS) profile domain-containing protein</fullName>
    </recommendedName>
</protein>
<keyword evidence="9" id="KW-1185">Reference proteome</keyword>
<evidence type="ECO:0000256" key="5">
    <source>
        <dbReference type="ARBA" id="ARBA00023136"/>
    </source>
</evidence>
<comment type="subcellular location">
    <subcellularLocation>
        <location evidence="1">Membrane</location>
        <topology evidence="1">Multi-pass membrane protein</topology>
    </subcellularLocation>
</comment>
<dbReference type="PANTHER" id="PTHR48022">
    <property type="entry name" value="PLASTIDIC GLUCOSE TRANSPORTER 4"/>
    <property type="match status" value="1"/>
</dbReference>
<sequence length="115" mass="12055">MNALTTATIGLNSGIVWFGAIFGSLVLTKLGDIIGRKPSTFYASFVAIIGNILQGASQEIAMFLVARFILGFGLGGTYVACPPFIAETLPLNLRSYVLGALTDLYYVGGLLSAGM</sequence>
<dbReference type="GeneID" id="27360117"/>
<evidence type="ECO:0000256" key="1">
    <source>
        <dbReference type="ARBA" id="ARBA00004141"/>
    </source>
</evidence>
<evidence type="ECO:0000256" key="6">
    <source>
        <dbReference type="SAM" id="Phobius"/>
    </source>
</evidence>
<evidence type="ECO:0000256" key="3">
    <source>
        <dbReference type="ARBA" id="ARBA00022692"/>
    </source>
</evidence>
<dbReference type="InterPro" id="IPR005828">
    <property type="entry name" value="MFS_sugar_transport-like"/>
</dbReference>
<dbReference type="PANTHER" id="PTHR48022:SF31">
    <property type="entry name" value="HEXOSE TRANSPORTER"/>
    <property type="match status" value="1"/>
</dbReference>
<evidence type="ECO:0000259" key="7">
    <source>
        <dbReference type="PROSITE" id="PS50850"/>
    </source>
</evidence>
<keyword evidence="3 6" id="KW-0812">Transmembrane</keyword>
<dbReference type="InterPro" id="IPR005829">
    <property type="entry name" value="Sugar_transporter_CS"/>
</dbReference>
<evidence type="ECO:0000313" key="9">
    <source>
        <dbReference type="Proteomes" id="UP000053342"/>
    </source>
</evidence>
<dbReference type="Pfam" id="PF00083">
    <property type="entry name" value="Sugar_tr"/>
    <property type="match status" value="1"/>
</dbReference>
<keyword evidence="5 6" id="KW-0472">Membrane</keyword>
<dbReference type="AlphaFoldDB" id="A0A0D2DZ77"/>
<dbReference type="PROSITE" id="PS50850">
    <property type="entry name" value="MFS"/>
    <property type="match status" value="1"/>
</dbReference>
<feature type="transmembrane region" description="Helical" evidence="6">
    <location>
        <begin position="62"/>
        <end position="81"/>
    </location>
</feature>